<accession>A0A372IUH1</accession>
<dbReference type="AlphaFoldDB" id="A0A372IUH1"/>
<keyword evidence="3" id="KW-1185">Reference proteome</keyword>
<dbReference type="RefSeq" id="WP_117297756.1">
    <property type="nucleotide sequence ID" value="NZ_QVQT02000001.1"/>
</dbReference>
<evidence type="ECO:0000313" key="2">
    <source>
        <dbReference type="EMBL" id="RFU18461.1"/>
    </source>
</evidence>
<gene>
    <name evidence="2" type="ORF">D0Y96_02580</name>
</gene>
<dbReference type="OrthoDB" id="192286at2"/>
<dbReference type="InterPro" id="IPR044922">
    <property type="entry name" value="DUF2063_N_sf"/>
</dbReference>
<name>A0A372IUH1_9BACT</name>
<evidence type="ECO:0000259" key="1">
    <source>
        <dbReference type="Pfam" id="PF09836"/>
    </source>
</evidence>
<organism evidence="2 3">
    <name type="scientific">Paracidobacterium acidisoli</name>
    <dbReference type="NCBI Taxonomy" id="2303751"/>
    <lineage>
        <taxon>Bacteria</taxon>
        <taxon>Pseudomonadati</taxon>
        <taxon>Acidobacteriota</taxon>
        <taxon>Terriglobia</taxon>
        <taxon>Terriglobales</taxon>
        <taxon>Acidobacteriaceae</taxon>
        <taxon>Paracidobacterium</taxon>
    </lineage>
</organism>
<feature type="domain" description="Putative DNA-binding" evidence="1">
    <location>
        <begin position="7"/>
        <end position="115"/>
    </location>
</feature>
<evidence type="ECO:0000313" key="3">
    <source>
        <dbReference type="Proteomes" id="UP000264702"/>
    </source>
</evidence>
<dbReference type="EMBL" id="QVQT01000001">
    <property type="protein sequence ID" value="RFU18461.1"/>
    <property type="molecule type" value="Genomic_DNA"/>
</dbReference>
<dbReference type="Gene3D" id="1.10.150.690">
    <property type="entry name" value="DUF2063"/>
    <property type="match status" value="1"/>
</dbReference>
<sequence>MSQLLDIQRRMAAAVMHPLTKAETMPRRRSDGKLNNAEAESFIKPNDRLTSFERLEIYNRQYWFRLYDSFEDDFPGLLAIVGRAKFDALMRAYLTERPSESFTLRNLGSHLEAWLGAHPEMTAPHTVLALDMARLEWAHIEAFDSAADPLLNEDELIAINENSQLRLQPYLRLLSLQYPVDDLLIDLRNEDGSSDSSSNNASIARRRKHVRRVAAVAPEQIWLAVHRHQNSVYYKRLQREEYRLLESLLNGRPLGEALDYAFTGSEIPEEERSSFLQQAFSTWAVLGWFTK</sequence>
<dbReference type="Pfam" id="PF09836">
    <property type="entry name" value="DUF2063"/>
    <property type="match status" value="1"/>
</dbReference>
<comment type="caution">
    <text evidence="2">The sequence shown here is derived from an EMBL/GenBank/DDBJ whole genome shotgun (WGS) entry which is preliminary data.</text>
</comment>
<dbReference type="Proteomes" id="UP000264702">
    <property type="component" value="Unassembled WGS sequence"/>
</dbReference>
<dbReference type="InterPro" id="IPR018640">
    <property type="entry name" value="DUF2063"/>
</dbReference>
<proteinExistence type="predicted"/>
<reference evidence="2 3" key="1">
    <citation type="submission" date="2018-08" db="EMBL/GenBank/DDBJ databases">
        <title>Acidipila sp. 4G-K13, an acidobacterium isolated from forest soil.</title>
        <authorList>
            <person name="Gao Z.-H."/>
            <person name="Qiu L.-H."/>
        </authorList>
    </citation>
    <scope>NUCLEOTIDE SEQUENCE [LARGE SCALE GENOMIC DNA]</scope>
    <source>
        <strain evidence="2 3">4G-K13</strain>
    </source>
</reference>
<protein>
    <submittedName>
        <fullName evidence="2">DUF2063 domain-containing protein</fullName>
    </submittedName>
</protein>